<protein>
    <submittedName>
        <fullName evidence="1">Uncharacterized protein</fullName>
    </submittedName>
</protein>
<accession>A0ABQ5IDH7</accession>
<gene>
    <name evidence="1" type="ORF">Tco_1092966</name>
</gene>
<comment type="caution">
    <text evidence="1">The sequence shown here is derived from an EMBL/GenBank/DDBJ whole genome shotgun (WGS) entry which is preliminary data.</text>
</comment>
<organism evidence="1 2">
    <name type="scientific">Tanacetum coccineum</name>
    <dbReference type="NCBI Taxonomy" id="301880"/>
    <lineage>
        <taxon>Eukaryota</taxon>
        <taxon>Viridiplantae</taxon>
        <taxon>Streptophyta</taxon>
        <taxon>Embryophyta</taxon>
        <taxon>Tracheophyta</taxon>
        <taxon>Spermatophyta</taxon>
        <taxon>Magnoliopsida</taxon>
        <taxon>eudicotyledons</taxon>
        <taxon>Gunneridae</taxon>
        <taxon>Pentapetalae</taxon>
        <taxon>asterids</taxon>
        <taxon>campanulids</taxon>
        <taxon>Asterales</taxon>
        <taxon>Asteraceae</taxon>
        <taxon>Asteroideae</taxon>
        <taxon>Anthemideae</taxon>
        <taxon>Anthemidinae</taxon>
        <taxon>Tanacetum</taxon>
    </lineage>
</organism>
<dbReference type="Proteomes" id="UP001151760">
    <property type="component" value="Unassembled WGS sequence"/>
</dbReference>
<proteinExistence type="predicted"/>
<reference evidence="1" key="1">
    <citation type="journal article" date="2022" name="Int. J. Mol. Sci.">
        <title>Draft Genome of Tanacetum Coccineum: Genomic Comparison of Closely Related Tanacetum-Family Plants.</title>
        <authorList>
            <person name="Yamashiro T."/>
            <person name="Shiraishi A."/>
            <person name="Nakayama K."/>
            <person name="Satake H."/>
        </authorList>
    </citation>
    <scope>NUCLEOTIDE SEQUENCE</scope>
</reference>
<reference evidence="1" key="2">
    <citation type="submission" date="2022-01" db="EMBL/GenBank/DDBJ databases">
        <authorList>
            <person name="Yamashiro T."/>
            <person name="Shiraishi A."/>
            <person name="Satake H."/>
            <person name="Nakayama K."/>
        </authorList>
    </citation>
    <scope>NUCLEOTIDE SEQUENCE</scope>
</reference>
<keyword evidence="2" id="KW-1185">Reference proteome</keyword>
<feature type="non-terminal residue" evidence="1">
    <location>
        <position position="1"/>
    </location>
</feature>
<evidence type="ECO:0000313" key="2">
    <source>
        <dbReference type="Proteomes" id="UP001151760"/>
    </source>
</evidence>
<dbReference type="EMBL" id="BQNB010020581">
    <property type="protein sequence ID" value="GJT97448.1"/>
    <property type="molecule type" value="Genomic_DNA"/>
</dbReference>
<name>A0ABQ5IDH7_9ASTR</name>
<sequence>GEPQLELTSRIHQPVAPVPISMRLHETKLKVSTRM</sequence>
<evidence type="ECO:0000313" key="1">
    <source>
        <dbReference type="EMBL" id="GJT97448.1"/>
    </source>
</evidence>